<dbReference type="InterPro" id="IPR002821">
    <property type="entry name" value="Hydantoinase_A"/>
</dbReference>
<sequence>MPPRYRIAADVGGTFTDLFVYDEESGETRIVKYPSTPENPALGVLAALERSGVEIPQVVFFSHGTTVGTNALIQRKIGRTGLITTLGFRDVLEIRRGNKLELWDAYQDVAPALIPRRYRREVEERVDYGGRVLLPLDEAEVRRVARIFQAQGIESIAVCFLHSYANPAHERRTGEILQQEIPAAYVCISSDVLPEIFEYERSSTTVINACLAPIVNRYLKGLVGLLRERGYGHDILIMHSAGGVMTAETAVNYAARLTNSGPAAGAAAGSFFARLCGFDNAITLDLGGTSADVSLTYRGETRITREWSVEFGHPIVFPCVDMVSIGAGGGSVAWVDAGGSLRNGPQSMGADPGPACYQKGGTEPTNTDANIVLERLNAEMFLGGQMQVDKARAHQVIQEKIAARLGYSAVEAADAIIRIANANMIDAIRLISVRKGYDPREFVLVGFGGAGPLHCTALARELEIPKVVIPPWPGLTSAIGCLLVDLRHDFSKTVIMSAQDPAVPSLEGELAALEREAAERLQAEGVPEGQIQILRYLDMRYLGQWRSLIVPCPRPLDARTIAQACESFHLEHEREYMYSRRDQEIEIHGLRVSGLGMTSKPQFRKYAREGTREAAPGSSPELAPDPIRGQALKGVRQVYFGEAGGFIETAVYDRSRLSPGVVFQGPAVVEQMDSTVVIHPGMRAMADEYRNLIIDVR</sequence>
<feature type="domain" description="Hydantoinase/oxoprolinase N-terminal" evidence="2">
    <location>
        <begin position="6"/>
        <end position="180"/>
    </location>
</feature>
<organism evidence="4 5">
    <name type="scientific">Tectimicrobiota bacterium</name>
    <dbReference type="NCBI Taxonomy" id="2528274"/>
    <lineage>
        <taxon>Bacteria</taxon>
        <taxon>Pseudomonadati</taxon>
        <taxon>Nitrospinota/Tectimicrobiota group</taxon>
        <taxon>Candidatus Tectimicrobiota</taxon>
    </lineage>
</organism>
<name>A0A932FY24_UNCTE</name>
<dbReference type="GO" id="GO:0006749">
    <property type="term" value="P:glutathione metabolic process"/>
    <property type="evidence" value="ECO:0007669"/>
    <property type="project" value="TreeGrafter"/>
</dbReference>
<evidence type="ECO:0000313" key="5">
    <source>
        <dbReference type="Proteomes" id="UP000769766"/>
    </source>
</evidence>
<proteinExistence type="predicted"/>
<evidence type="ECO:0000259" key="1">
    <source>
        <dbReference type="Pfam" id="PF01968"/>
    </source>
</evidence>
<reference evidence="4" key="1">
    <citation type="submission" date="2020-07" db="EMBL/GenBank/DDBJ databases">
        <title>Huge and variable diversity of episymbiotic CPR bacteria and DPANN archaea in groundwater ecosystems.</title>
        <authorList>
            <person name="He C.Y."/>
            <person name="Keren R."/>
            <person name="Whittaker M."/>
            <person name="Farag I.F."/>
            <person name="Doudna J."/>
            <person name="Cate J.H.D."/>
            <person name="Banfield J.F."/>
        </authorList>
    </citation>
    <scope>NUCLEOTIDE SEQUENCE</scope>
    <source>
        <strain evidence="4">NC_groundwater_672_Ag_B-0.1um_62_36</strain>
    </source>
</reference>
<dbReference type="PANTHER" id="PTHR11365:SF23">
    <property type="entry name" value="HYPOTHETICAL 5-OXOPROLINASE (EUROFUNG)-RELATED"/>
    <property type="match status" value="1"/>
</dbReference>
<dbReference type="Pfam" id="PF05378">
    <property type="entry name" value="Hydant_A_N"/>
    <property type="match status" value="1"/>
</dbReference>
<dbReference type="AlphaFoldDB" id="A0A932FY24"/>
<evidence type="ECO:0000313" key="4">
    <source>
        <dbReference type="EMBL" id="MBI2876014.1"/>
    </source>
</evidence>
<dbReference type="EMBL" id="JACPRF010000124">
    <property type="protein sequence ID" value="MBI2876014.1"/>
    <property type="molecule type" value="Genomic_DNA"/>
</dbReference>
<dbReference type="InterPro" id="IPR049517">
    <property type="entry name" value="ACX-like_C"/>
</dbReference>
<dbReference type="InterPro" id="IPR045079">
    <property type="entry name" value="Oxoprolinase-like"/>
</dbReference>
<feature type="domain" description="Acetophenone carboxylase-like C-terminal" evidence="3">
    <location>
        <begin position="505"/>
        <end position="690"/>
    </location>
</feature>
<evidence type="ECO:0000259" key="2">
    <source>
        <dbReference type="Pfam" id="PF05378"/>
    </source>
</evidence>
<dbReference type="GO" id="GO:0017168">
    <property type="term" value="F:5-oxoprolinase (ATP-hydrolyzing) activity"/>
    <property type="evidence" value="ECO:0007669"/>
    <property type="project" value="TreeGrafter"/>
</dbReference>
<gene>
    <name evidence="4" type="ORF">HYY20_03960</name>
</gene>
<dbReference type="InterPro" id="IPR008040">
    <property type="entry name" value="Hydant_A_N"/>
</dbReference>
<dbReference type="SUPFAM" id="SSF53067">
    <property type="entry name" value="Actin-like ATPase domain"/>
    <property type="match status" value="1"/>
</dbReference>
<feature type="domain" description="Hydantoinase A/oxoprolinase" evidence="1">
    <location>
        <begin position="201"/>
        <end position="489"/>
    </location>
</feature>
<dbReference type="GO" id="GO:0005829">
    <property type="term" value="C:cytosol"/>
    <property type="evidence" value="ECO:0007669"/>
    <property type="project" value="TreeGrafter"/>
</dbReference>
<dbReference type="Pfam" id="PF19278">
    <property type="entry name" value="Hydant_A_C"/>
    <property type="match status" value="1"/>
</dbReference>
<accession>A0A932FY24</accession>
<dbReference type="Proteomes" id="UP000769766">
    <property type="component" value="Unassembled WGS sequence"/>
</dbReference>
<dbReference type="InterPro" id="IPR043129">
    <property type="entry name" value="ATPase_NBD"/>
</dbReference>
<dbReference type="Pfam" id="PF01968">
    <property type="entry name" value="Hydantoinase_A"/>
    <property type="match status" value="1"/>
</dbReference>
<protein>
    <submittedName>
        <fullName evidence="4">Hydantoinase/oxoprolinase family protein</fullName>
    </submittedName>
</protein>
<evidence type="ECO:0000259" key="3">
    <source>
        <dbReference type="Pfam" id="PF19278"/>
    </source>
</evidence>
<dbReference type="PANTHER" id="PTHR11365">
    <property type="entry name" value="5-OXOPROLINASE RELATED"/>
    <property type="match status" value="1"/>
</dbReference>
<comment type="caution">
    <text evidence="4">The sequence shown here is derived from an EMBL/GenBank/DDBJ whole genome shotgun (WGS) entry which is preliminary data.</text>
</comment>